<keyword evidence="1" id="KW-0472">Membrane</keyword>
<keyword evidence="1" id="KW-1133">Transmembrane helix</keyword>
<dbReference type="Pfam" id="PF19066">
    <property type="entry name" value="P9_TM"/>
    <property type="match status" value="1"/>
</dbReference>
<evidence type="ECO:0000313" key="3">
    <source>
        <dbReference type="EMBL" id="QHT25676.1"/>
    </source>
</evidence>
<evidence type="ECO:0000259" key="2">
    <source>
        <dbReference type="Pfam" id="PF19066"/>
    </source>
</evidence>
<feature type="transmembrane region" description="Helical" evidence="1">
    <location>
        <begin position="57"/>
        <end position="74"/>
    </location>
</feature>
<keyword evidence="1" id="KW-0812">Transmembrane</keyword>
<organism evidence="3">
    <name type="scientific">viral metagenome</name>
    <dbReference type="NCBI Taxonomy" id="1070528"/>
    <lineage>
        <taxon>unclassified sequences</taxon>
        <taxon>metagenomes</taxon>
        <taxon>organismal metagenomes</taxon>
    </lineage>
</organism>
<dbReference type="EMBL" id="MN739773">
    <property type="protein sequence ID" value="QHT25676.1"/>
    <property type="molecule type" value="Genomic_DNA"/>
</dbReference>
<feature type="domain" description="Minor capsid protein P9 transmembrane helices" evidence="2">
    <location>
        <begin position="6"/>
        <end position="72"/>
    </location>
</feature>
<proteinExistence type="predicted"/>
<evidence type="ECO:0000256" key="1">
    <source>
        <dbReference type="SAM" id="Phobius"/>
    </source>
</evidence>
<dbReference type="AlphaFoldDB" id="A0A6C0E965"/>
<reference evidence="3" key="1">
    <citation type="journal article" date="2020" name="Nature">
        <title>Giant virus diversity and host interactions through global metagenomics.</title>
        <authorList>
            <person name="Schulz F."/>
            <person name="Roux S."/>
            <person name="Paez-Espino D."/>
            <person name="Jungbluth S."/>
            <person name="Walsh D.A."/>
            <person name="Denef V.J."/>
            <person name="McMahon K.D."/>
            <person name="Konstantinidis K.T."/>
            <person name="Eloe-Fadrosh E.A."/>
            <person name="Kyrpides N.C."/>
            <person name="Woyke T."/>
        </authorList>
    </citation>
    <scope>NUCLEOTIDE SEQUENCE</scope>
    <source>
        <strain evidence="3">GVMAG-M-3300023179-27</strain>
    </source>
</reference>
<name>A0A6C0E965_9ZZZZ</name>
<protein>
    <recommendedName>
        <fullName evidence="2">Minor capsid protein P9 transmembrane helices domain-containing protein</fullName>
    </recommendedName>
</protein>
<feature type="transmembrane region" description="Helical" evidence="1">
    <location>
        <begin position="35"/>
        <end position="51"/>
    </location>
</feature>
<dbReference type="InterPro" id="IPR043915">
    <property type="entry name" value="P9_TM"/>
</dbReference>
<accession>A0A6C0E965</accession>
<sequence length="253" mass="29336">MTTDIFWLNNPTVLLTDYTSFFPTTVMSRVQQLNALTRLILYFAILMSVTGKMSDNWVKGIIIALIVIIMLYYLSIYDKDGKVKEFNRHKNVENMSNLDTMPIEVESGYYDTEGNLRIGKFYSHEQNRNKELEYTLSEYEEFRKNKCRKPTADNPFMNPTLADFNTENDPIACNGDDEDIKEQRDIAFNQNLFRDLNDLFDVKNAERQFATVPINSVPNDQEAFAKWCYGTGLTCKEDSFACQPRNTYRSGTS</sequence>